<dbReference type="SUPFAM" id="SSF52794">
    <property type="entry name" value="PTS system IIB component-like"/>
    <property type="match status" value="1"/>
</dbReference>
<keyword evidence="4" id="KW-1185">Reference proteome</keyword>
<proteinExistence type="predicted"/>
<dbReference type="InterPro" id="IPR036095">
    <property type="entry name" value="PTS_EIIB-like_sf"/>
</dbReference>
<accession>A0A0P6YIK8</accession>
<sequence>MKRIIVACGSGVATSNVAAEKLRNLLREQGYHNVDVRAVDIKSLEAEAKVADLLVSITPYAIRDKELPIPSINGIPLLTGVGTADVIQQIKQILKL</sequence>
<dbReference type="STRING" id="869279.SE15_13165"/>
<dbReference type="AlphaFoldDB" id="A0A0P6YIK8"/>
<dbReference type="PATRIC" id="fig|869279.4.peg.2566"/>
<name>A0A0P6YIK8_9CHLR</name>
<dbReference type="GO" id="GO:0009401">
    <property type="term" value="P:phosphoenolpyruvate-dependent sugar phosphotransferase system"/>
    <property type="evidence" value="ECO:0007669"/>
    <property type="project" value="InterPro"/>
</dbReference>
<evidence type="ECO:0000313" key="3">
    <source>
        <dbReference type="EMBL" id="KPL82188.1"/>
    </source>
</evidence>
<feature type="domain" description="PTS EIIB type-2" evidence="2">
    <location>
        <begin position="2"/>
        <end position="96"/>
    </location>
</feature>
<dbReference type="GO" id="GO:0008982">
    <property type="term" value="F:protein-N(PI)-phosphohistidine-sugar phosphotransferase activity"/>
    <property type="evidence" value="ECO:0007669"/>
    <property type="project" value="InterPro"/>
</dbReference>
<gene>
    <name evidence="3" type="ORF">SE15_13165</name>
</gene>
<dbReference type="OrthoDB" id="6505030at2"/>
<dbReference type="InterPro" id="IPR013011">
    <property type="entry name" value="PTS_EIIB_2"/>
</dbReference>
<dbReference type="CDD" id="cd05566">
    <property type="entry name" value="PTS_IIB_galactitol"/>
    <property type="match status" value="1"/>
</dbReference>
<dbReference type="Pfam" id="PF02302">
    <property type="entry name" value="PTS_IIB"/>
    <property type="match status" value="1"/>
</dbReference>
<organism evidence="3 4">
    <name type="scientific">Thermanaerothrix daxensis</name>
    <dbReference type="NCBI Taxonomy" id="869279"/>
    <lineage>
        <taxon>Bacteria</taxon>
        <taxon>Bacillati</taxon>
        <taxon>Chloroflexota</taxon>
        <taxon>Anaerolineae</taxon>
        <taxon>Anaerolineales</taxon>
        <taxon>Anaerolineaceae</taxon>
        <taxon>Thermanaerothrix</taxon>
    </lineage>
</organism>
<keyword evidence="1" id="KW-0808">Transferase</keyword>
<dbReference type="EMBL" id="LGKO01000006">
    <property type="protein sequence ID" value="KPL82188.1"/>
    <property type="molecule type" value="Genomic_DNA"/>
</dbReference>
<comment type="caution">
    <text evidence="3">The sequence shown here is derived from an EMBL/GenBank/DDBJ whole genome shotgun (WGS) entry which is preliminary data.</text>
</comment>
<dbReference type="PROSITE" id="PS51099">
    <property type="entry name" value="PTS_EIIB_TYPE_2"/>
    <property type="match status" value="1"/>
</dbReference>
<evidence type="ECO:0000259" key="2">
    <source>
        <dbReference type="PROSITE" id="PS51099"/>
    </source>
</evidence>
<evidence type="ECO:0000313" key="4">
    <source>
        <dbReference type="Proteomes" id="UP000050544"/>
    </source>
</evidence>
<dbReference type="InterPro" id="IPR003501">
    <property type="entry name" value="PTS_EIIB_2/3"/>
</dbReference>
<protein>
    <recommendedName>
        <fullName evidence="2">PTS EIIB type-2 domain-containing protein</fullName>
    </recommendedName>
</protein>
<dbReference type="Gene3D" id="3.40.50.2300">
    <property type="match status" value="1"/>
</dbReference>
<reference evidence="3 4" key="1">
    <citation type="submission" date="2015-07" db="EMBL/GenBank/DDBJ databases">
        <title>Whole genome sequence of Thermanaerothrix daxensis DSM 23592.</title>
        <authorList>
            <person name="Hemp J."/>
            <person name="Ward L.M."/>
            <person name="Pace L.A."/>
            <person name="Fischer W.W."/>
        </authorList>
    </citation>
    <scope>NUCLEOTIDE SEQUENCE [LARGE SCALE GENOMIC DNA]</scope>
    <source>
        <strain evidence="3 4">GNS-1</strain>
    </source>
</reference>
<evidence type="ECO:0000256" key="1">
    <source>
        <dbReference type="ARBA" id="ARBA00022679"/>
    </source>
</evidence>
<dbReference type="Proteomes" id="UP000050544">
    <property type="component" value="Unassembled WGS sequence"/>
</dbReference>